<comment type="caution">
    <text evidence="1">The sequence shown here is derived from an EMBL/GenBank/DDBJ whole genome shotgun (WGS) entry which is preliminary data.</text>
</comment>
<reference evidence="1" key="1">
    <citation type="submission" date="2024-09" db="EMBL/GenBank/DDBJ databases">
        <title>Black Yeasts Isolated from many extreme environments.</title>
        <authorList>
            <person name="Coleine C."/>
            <person name="Stajich J.E."/>
            <person name="Selbmann L."/>
        </authorList>
    </citation>
    <scope>NUCLEOTIDE SEQUENCE</scope>
    <source>
        <strain evidence="1">CCFEE 5737</strain>
    </source>
</reference>
<gene>
    <name evidence="1" type="ORF">LTS18_005705</name>
</gene>
<organism evidence="1 2">
    <name type="scientific">Coniosporium uncinatum</name>
    <dbReference type="NCBI Taxonomy" id="93489"/>
    <lineage>
        <taxon>Eukaryota</taxon>
        <taxon>Fungi</taxon>
        <taxon>Dikarya</taxon>
        <taxon>Ascomycota</taxon>
        <taxon>Pezizomycotina</taxon>
        <taxon>Dothideomycetes</taxon>
        <taxon>Dothideomycetes incertae sedis</taxon>
        <taxon>Coniosporium</taxon>
    </lineage>
</organism>
<dbReference type="EMBL" id="JAWDJW010001367">
    <property type="protein sequence ID" value="KAK3079115.1"/>
    <property type="molecule type" value="Genomic_DNA"/>
</dbReference>
<dbReference type="Proteomes" id="UP001186974">
    <property type="component" value="Unassembled WGS sequence"/>
</dbReference>
<accession>A0ACC3DRG0</accession>
<feature type="non-terminal residue" evidence="1">
    <location>
        <position position="141"/>
    </location>
</feature>
<protein>
    <submittedName>
        <fullName evidence="1">Uncharacterized protein</fullName>
    </submittedName>
</protein>
<evidence type="ECO:0000313" key="2">
    <source>
        <dbReference type="Proteomes" id="UP001186974"/>
    </source>
</evidence>
<evidence type="ECO:0000313" key="1">
    <source>
        <dbReference type="EMBL" id="KAK3079115.1"/>
    </source>
</evidence>
<name>A0ACC3DRG0_9PEZI</name>
<proteinExistence type="predicted"/>
<keyword evidence="2" id="KW-1185">Reference proteome</keyword>
<sequence length="141" mass="15425">MPGAMQHILQTGLSLGLSGTSGAHSSKPNPVPEDFDGLKELLPQSKVPTSDGHLTFKARDGDIKASFISIGAWSWGDSATWQWSEDELPNVKKAWEILLSNGINFIDTAQAYGSGRSEEICGELVKGMPRDKFVMQTKYWV</sequence>